<proteinExistence type="inferred from homology"/>
<organism evidence="7 8">
    <name type="scientific">Candidatus Azambacteria bacterium RIFCSPLOWO2_01_FULL_46_25</name>
    <dbReference type="NCBI Taxonomy" id="1797298"/>
    <lineage>
        <taxon>Bacteria</taxon>
        <taxon>Candidatus Azamiibacteriota</taxon>
    </lineage>
</organism>
<dbReference type="GO" id="GO:0000967">
    <property type="term" value="P:rRNA 5'-end processing"/>
    <property type="evidence" value="ECO:0007669"/>
    <property type="project" value="UniProtKB-UniRule"/>
</dbReference>
<dbReference type="InterPro" id="IPR006641">
    <property type="entry name" value="YqgF/RNaseH-like_dom"/>
</dbReference>
<gene>
    <name evidence="7" type="ORF">A2988_01425</name>
</gene>
<dbReference type="InterPro" id="IPR012337">
    <property type="entry name" value="RNaseH-like_sf"/>
</dbReference>
<keyword evidence="3 5" id="KW-0540">Nuclease</keyword>
<evidence type="ECO:0000256" key="2">
    <source>
        <dbReference type="ARBA" id="ARBA00022517"/>
    </source>
</evidence>
<evidence type="ECO:0000256" key="4">
    <source>
        <dbReference type="ARBA" id="ARBA00022801"/>
    </source>
</evidence>
<reference evidence="7 8" key="1">
    <citation type="journal article" date="2016" name="Nat. Commun.">
        <title>Thousands of microbial genomes shed light on interconnected biogeochemical processes in an aquifer system.</title>
        <authorList>
            <person name="Anantharaman K."/>
            <person name="Brown C.T."/>
            <person name="Hug L.A."/>
            <person name="Sharon I."/>
            <person name="Castelle C.J."/>
            <person name="Probst A.J."/>
            <person name="Thomas B.C."/>
            <person name="Singh A."/>
            <person name="Wilkins M.J."/>
            <person name="Karaoz U."/>
            <person name="Brodie E.L."/>
            <person name="Williams K.H."/>
            <person name="Hubbard S.S."/>
            <person name="Banfield J.F."/>
        </authorList>
    </citation>
    <scope>NUCLEOTIDE SEQUENCE [LARGE SCALE GENOMIC DNA]</scope>
</reference>
<keyword evidence="2 5" id="KW-0690">Ribosome biogenesis</keyword>
<feature type="domain" description="YqgF/RNase H-like" evidence="6">
    <location>
        <begin position="1"/>
        <end position="99"/>
    </location>
</feature>
<dbReference type="GO" id="GO:0005829">
    <property type="term" value="C:cytosol"/>
    <property type="evidence" value="ECO:0007669"/>
    <property type="project" value="TreeGrafter"/>
</dbReference>
<keyword evidence="1 5" id="KW-0963">Cytoplasm</keyword>
<dbReference type="HAMAP" id="MF_00651">
    <property type="entry name" value="Nuclease_YqgF"/>
    <property type="match status" value="1"/>
</dbReference>
<comment type="similarity">
    <text evidence="5">Belongs to the YqgF HJR family.</text>
</comment>
<keyword evidence="4 5" id="KW-0378">Hydrolase</keyword>
<dbReference type="SUPFAM" id="SSF53098">
    <property type="entry name" value="Ribonuclease H-like"/>
    <property type="match status" value="1"/>
</dbReference>
<comment type="caution">
    <text evidence="7">The sequence shown here is derived from an EMBL/GenBank/DDBJ whole genome shotgun (WGS) entry which is preliminary data.</text>
</comment>
<dbReference type="EC" id="3.1.-.-" evidence="5"/>
<dbReference type="EMBL" id="MEYS01000002">
    <property type="protein sequence ID" value="OGD34122.1"/>
    <property type="molecule type" value="Genomic_DNA"/>
</dbReference>
<dbReference type="SMART" id="SM00732">
    <property type="entry name" value="YqgFc"/>
    <property type="match status" value="1"/>
</dbReference>
<dbReference type="InterPro" id="IPR037027">
    <property type="entry name" value="YqgF/RNaseH-like_dom_sf"/>
</dbReference>
<evidence type="ECO:0000313" key="8">
    <source>
        <dbReference type="Proteomes" id="UP000176650"/>
    </source>
</evidence>
<dbReference type="STRING" id="1797298.A2988_01425"/>
<dbReference type="AlphaFoldDB" id="A0A1F5BU58"/>
<comment type="subcellular location">
    <subcellularLocation>
        <location evidence="5">Cytoplasm</location>
    </subcellularLocation>
</comment>
<sequence length="127" mass="13933">MKYLGIDYGEKRIGIAVSDEEGMMAFPRTTLENSPAVLDDIAHLCKEENIQKIVLGVPVSFSGGQSEQAGENIAFGEKLEQHAGIPVVHENEVLSSKMADALGVKPEHRDQSAATIILQSWLDRMRK</sequence>
<evidence type="ECO:0000313" key="7">
    <source>
        <dbReference type="EMBL" id="OGD34122.1"/>
    </source>
</evidence>
<evidence type="ECO:0000256" key="1">
    <source>
        <dbReference type="ARBA" id="ARBA00022490"/>
    </source>
</evidence>
<dbReference type="InterPro" id="IPR005227">
    <property type="entry name" value="YqgF"/>
</dbReference>
<protein>
    <recommendedName>
        <fullName evidence="5">Putative pre-16S rRNA nuclease</fullName>
        <ecNumber evidence="5">3.1.-.-</ecNumber>
    </recommendedName>
</protein>
<dbReference type="GO" id="GO:0004518">
    <property type="term" value="F:nuclease activity"/>
    <property type="evidence" value="ECO:0007669"/>
    <property type="project" value="UniProtKB-KW"/>
</dbReference>
<dbReference type="CDD" id="cd16964">
    <property type="entry name" value="YqgF"/>
    <property type="match status" value="1"/>
</dbReference>
<evidence type="ECO:0000259" key="6">
    <source>
        <dbReference type="SMART" id="SM00732"/>
    </source>
</evidence>
<dbReference type="PANTHER" id="PTHR33317">
    <property type="entry name" value="POLYNUCLEOTIDYL TRANSFERASE, RIBONUCLEASE H-LIKE SUPERFAMILY PROTEIN"/>
    <property type="match status" value="1"/>
</dbReference>
<evidence type="ECO:0000256" key="5">
    <source>
        <dbReference type="HAMAP-Rule" id="MF_00651"/>
    </source>
</evidence>
<dbReference type="Proteomes" id="UP000176650">
    <property type="component" value="Unassembled WGS sequence"/>
</dbReference>
<dbReference type="Pfam" id="PF03652">
    <property type="entry name" value="RuvX"/>
    <property type="match status" value="1"/>
</dbReference>
<dbReference type="GO" id="GO:0016788">
    <property type="term" value="F:hydrolase activity, acting on ester bonds"/>
    <property type="evidence" value="ECO:0007669"/>
    <property type="project" value="UniProtKB-UniRule"/>
</dbReference>
<dbReference type="Gene3D" id="3.30.420.140">
    <property type="entry name" value="YqgF/RNase H-like domain"/>
    <property type="match status" value="1"/>
</dbReference>
<name>A0A1F5BU58_9BACT</name>
<dbReference type="PANTHER" id="PTHR33317:SF4">
    <property type="entry name" value="POLYNUCLEOTIDYL TRANSFERASE, RIBONUCLEASE H-LIKE SUPERFAMILY PROTEIN"/>
    <property type="match status" value="1"/>
</dbReference>
<comment type="function">
    <text evidence="5">Could be a nuclease involved in processing of the 5'-end of pre-16S rRNA.</text>
</comment>
<evidence type="ECO:0000256" key="3">
    <source>
        <dbReference type="ARBA" id="ARBA00022722"/>
    </source>
</evidence>
<accession>A0A1F5BU58</accession>
<dbReference type="NCBIfam" id="TIGR00250">
    <property type="entry name" value="RNAse_H_YqgF"/>
    <property type="match status" value="1"/>
</dbReference>